<organism evidence="1">
    <name type="scientific">viral metagenome</name>
    <dbReference type="NCBI Taxonomy" id="1070528"/>
    <lineage>
        <taxon>unclassified sequences</taxon>
        <taxon>metagenomes</taxon>
        <taxon>organismal metagenomes</taxon>
    </lineage>
</organism>
<gene>
    <name evidence="1" type="ORF">MM171A00884_0014</name>
    <name evidence="2" type="ORF">MM171B00661_0014</name>
</gene>
<accession>A0A6M3M1W3</accession>
<sequence>MDISEFTPGTTYRMTIVPYLDCEPGEERVKVLKVLSPVTAENSRMDDGESVEVPPPQVLAEWKKFLRVQDEHGDVRLQTPTLVVRAEAVTRA</sequence>
<dbReference type="AlphaFoldDB" id="A0A6M3M1W3"/>
<proteinExistence type="predicted"/>
<dbReference type="EMBL" id="MT143850">
    <property type="protein sequence ID" value="QJB03535.1"/>
    <property type="molecule type" value="Genomic_DNA"/>
</dbReference>
<protein>
    <submittedName>
        <fullName evidence="1">Uncharacterized protein</fullName>
    </submittedName>
</protein>
<reference evidence="1" key="1">
    <citation type="submission" date="2020-03" db="EMBL/GenBank/DDBJ databases">
        <title>The deep terrestrial virosphere.</title>
        <authorList>
            <person name="Holmfeldt K."/>
            <person name="Nilsson E."/>
            <person name="Simone D."/>
            <person name="Lopez-Fernandez M."/>
            <person name="Wu X."/>
            <person name="de Brujin I."/>
            <person name="Lundin D."/>
            <person name="Andersson A."/>
            <person name="Bertilsson S."/>
            <person name="Dopson M."/>
        </authorList>
    </citation>
    <scope>NUCLEOTIDE SEQUENCE</scope>
    <source>
        <strain evidence="1">MM171A00884</strain>
        <strain evidence="2">MM171B00661</strain>
    </source>
</reference>
<name>A0A6M3M1W3_9ZZZZ</name>
<dbReference type="EMBL" id="MT143668">
    <property type="protein sequence ID" value="QJA99802.1"/>
    <property type="molecule type" value="Genomic_DNA"/>
</dbReference>
<evidence type="ECO:0000313" key="1">
    <source>
        <dbReference type="EMBL" id="QJA99802.1"/>
    </source>
</evidence>
<evidence type="ECO:0000313" key="2">
    <source>
        <dbReference type="EMBL" id="QJB03535.1"/>
    </source>
</evidence>